<dbReference type="InterPro" id="IPR042257">
    <property type="entry name" value="DGOK_C"/>
</dbReference>
<dbReference type="InterPro" id="IPR042258">
    <property type="entry name" value="DGOK_N"/>
</dbReference>
<evidence type="ECO:0000313" key="1">
    <source>
        <dbReference type="EMBL" id="GGB39277.1"/>
    </source>
</evidence>
<dbReference type="Proteomes" id="UP000623067">
    <property type="component" value="Unassembled WGS sequence"/>
</dbReference>
<name>A0A916TCW5_9SPHN</name>
<dbReference type="EMBL" id="BMIH01000004">
    <property type="protein sequence ID" value="GGB39277.1"/>
    <property type="molecule type" value="Genomic_DNA"/>
</dbReference>
<dbReference type="GO" id="GO:0008671">
    <property type="term" value="F:2-dehydro-3-deoxygalactonokinase activity"/>
    <property type="evidence" value="ECO:0007669"/>
    <property type="project" value="InterPro"/>
</dbReference>
<dbReference type="AlphaFoldDB" id="A0A916TCW5"/>
<reference evidence="1" key="1">
    <citation type="journal article" date="2014" name="Int. J. Syst. Evol. Microbiol.">
        <title>Complete genome sequence of Corynebacterium casei LMG S-19264T (=DSM 44701T), isolated from a smear-ripened cheese.</title>
        <authorList>
            <consortium name="US DOE Joint Genome Institute (JGI-PGF)"/>
            <person name="Walter F."/>
            <person name="Albersmeier A."/>
            <person name="Kalinowski J."/>
            <person name="Ruckert C."/>
        </authorList>
    </citation>
    <scope>NUCLEOTIDE SEQUENCE</scope>
    <source>
        <strain evidence="1">CGMCC 1.15330</strain>
    </source>
</reference>
<sequence length="301" mass="30566">MVSGTDGRGAEAGAYIAIDWGTTNRRAYLVAADGSAIDTMRDDRGVLAVAAGDYPAELAAIRARYGDLPVIAAGMVGSTRGWREAPYVPAPADAASLAAALLVIPEERCAIVPGLSLLAGPRADVMRGEEVQVLGAVAAGLAPADALFCQPGTHNKWVRTEGGRITGFATAMTGELFALVRDHGILAGMLDGPVADGEAFRAGVRRGAGAADLPVALFEVRAAVLLGRLAARDAAAHASGLLIGADVGAQALGGETVQLLADGTLAALYTAAIETLGGAARRIDSHAAFLAGIHQLQELRS</sequence>
<dbReference type="GO" id="GO:0034194">
    <property type="term" value="P:D-galactonate catabolic process"/>
    <property type="evidence" value="ECO:0007669"/>
    <property type="project" value="InterPro"/>
</dbReference>
<dbReference type="Pfam" id="PF05035">
    <property type="entry name" value="DGOK"/>
    <property type="match status" value="1"/>
</dbReference>
<dbReference type="Gene3D" id="3.30.420.310">
    <property type="entry name" value="2-keto-3-deoxy-galactonokinase, C-terminal domain"/>
    <property type="match status" value="1"/>
</dbReference>
<dbReference type="Gene3D" id="3.30.420.300">
    <property type="entry name" value="2-keto-3-deoxy-galactonokinase, substrate binding domain"/>
    <property type="match status" value="1"/>
</dbReference>
<protein>
    <submittedName>
        <fullName evidence="1">2-dehydro-3-deoxygalactonokinase</fullName>
    </submittedName>
</protein>
<dbReference type="RefSeq" id="WP_188659768.1">
    <property type="nucleotide sequence ID" value="NZ_BMIH01000004.1"/>
</dbReference>
<gene>
    <name evidence="1" type="primary">dgoK</name>
    <name evidence="1" type="ORF">GCM10011380_30940</name>
</gene>
<organism evidence="1 2">
    <name type="scientific">Sphingomonas metalli</name>
    <dbReference type="NCBI Taxonomy" id="1779358"/>
    <lineage>
        <taxon>Bacteria</taxon>
        <taxon>Pseudomonadati</taxon>
        <taxon>Pseudomonadota</taxon>
        <taxon>Alphaproteobacteria</taxon>
        <taxon>Sphingomonadales</taxon>
        <taxon>Sphingomonadaceae</taxon>
        <taxon>Sphingomonas</taxon>
    </lineage>
</organism>
<proteinExistence type="predicted"/>
<comment type="caution">
    <text evidence="1">The sequence shown here is derived from an EMBL/GenBank/DDBJ whole genome shotgun (WGS) entry which is preliminary data.</text>
</comment>
<accession>A0A916TCW5</accession>
<reference evidence="1" key="2">
    <citation type="submission" date="2020-09" db="EMBL/GenBank/DDBJ databases">
        <authorList>
            <person name="Sun Q."/>
            <person name="Zhou Y."/>
        </authorList>
    </citation>
    <scope>NUCLEOTIDE SEQUENCE</scope>
    <source>
        <strain evidence="1">CGMCC 1.15330</strain>
    </source>
</reference>
<keyword evidence="2" id="KW-1185">Reference proteome</keyword>
<evidence type="ECO:0000313" key="2">
    <source>
        <dbReference type="Proteomes" id="UP000623067"/>
    </source>
</evidence>
<dbReference type="InterPro" id="IPR007729">
    <property type="entry name" value="DGOK"/>
</dbReference>